<dbReference type="WormBase" id="K02E11.4e">
    <property type="protein sequence ID" value="CE52251"/>
    <property type="gene ID" value="WBGene00010513"/>
</dbReference>
<accession>A0A2C9C3E6</accession>
<keyword evidence="2" id="KW-1185">Reference proteome</keyword>
<organism evidence="1 2">
    <name type="scientific">Caenorhabditis elegans</name>
    <dbReference type="NCBI Taxonomy" id="6239"/>
    <lineage>
        <taxon>Eukaryota</taxon>
        <taxon>Metazoa</taxon>
        <taxon>Ecdysozoa</taxon>
        <taxon>Nematoda</taxon>
        <taxon>Chromadorea</taxon>
        <taxon>Rhabditida</taxon>
        <taxon>Rhabditina</taxon>
        <taxon>Rhabditomorpha</taxon>
        <taxon>Rhabditoidea</taxon>
        <taxon>Rhabditidae</taxon>
        <taxon>Peloderinae</taxon>
        <taxon>Caenorhabditis</taxon>
    </lineage>
</organism>
<sequence>MPGGGGMMYGKVNATVTISLPNKKKVPSGVTTYNKNKKALIIKKMRLEDFGDYMTGNKKTKLFVMNQTW</sequence>
<dbReference type="EMBL" id="BX284605">
    <property type="protein sequence ID" value="SOF58859.1"/>
    <property type="molecule type" value="Genomic_DNA"/>
</dbReference>
<dbReference type="Bgee" id="WBGene00010513">
    <property type="expression patterns" value="Expressed in larva and 2 other cell types or tissues"/>
</dbReference>
<evidence type="ECO:0000313" key="3">
    <source>
        <dbReference type="WormBase" id="K02E11.4e"/>
    </source>
</evidence>
<dbReference type="PANTHER" id="PTHR35182">
    <property type="entry name" value="PROTEIN CBG13762"/>
    <property type="match status" value="1"/>
</dbReference>
<dbReference type="Proteomes" id="UP000001940">
    <property type="component" value="Chromosome V"/>
</dbReference>
<reference evidence="1 2" key="1">
    <citation type="journal article" date="1998" name="Science">
        <title>Genome sequence of the nematode C. elegans: a platform for investigating biology.</title>
        <authorList>
            <consortium name="The C. elegans sequencing consortium"/>
            <person name="Sulson J.E."/>
            <person name="Waterston R."/>
        </authorList>
    </citation>
    <scope>NUCLEOTIDE SEQUENCE [LARGE SCALE GENOMIC DNA]</scope>
    <source>
        <strain evidence="1 2">Bristol N2</strain>
    </source>
</reference>
<gene>
    <name evidence="1" type="ORF">CELE_K02E11.4</name>
    <name evidence="1 3" type="ORF">K02E11.4</name>
</gene>
<evidence type="ECO:0000313" key="2">
    <source>
        <dbReference type="Proteomes" id="UP000001940"/>
    </source>
</evidence>
<name>A0A2C9C3E6_CAEEL</name>
<dbReference type="OrthoDB" id="5781203at2759"/>
<dbReference type="AGR" id="WB:WBGene00010513"/>
<dbReference type="ExpressionAtlas" id="A0A2C9C3E6">
    <property type="expression patterns" value="baseline and differential"/>
</dbReference>
<dbReference type="AlphaFoldDB" id="A0A2C9C3E6"/>
<dbReference type="PANTHER" id="PTHR35182:SF4">
    <property type="entry name" value="SCP DOMAIN-CONTAINING PROTEIN-RELATED"/>
    <property type="match status" value="1"/>
</dbReference>
<evidence type="ECO:0000313" key="1">
    <source>
        <dbReference type="EMBL" id="SOF58859.1"/>
    </source>
</evidence>
<protein>
    <submittedName>
        <fullName evidence="1">DUF4150 domain-containing protein</fullName>
    </submittedName>
</protein>
<proteinExistence type="predicted"/>